<evidence type="ECO:0000259" key="13">
    <source>
        <dbReference type="Pfam" id="PF00890"/>
    </source>
</evidence>
<dbReference type="Gene3D" id="3.50.50.60">
    <property type="entry name" value="FAD/NAD(P)-binding domain"/>
    <property type="match status" value="1"/>
</dbReference>
<dbReference type="SUPFAM" id="SSF46977">
    <property type="entry name" value="Succinate dehydrogenase/fumarate reductase flavoprotein C-terminal domain"/>
    <property type="match status" value="1"/>
</dbReference>
<dbReference type="SUPFAM" id="SSF56425">
    <property type="entry name" value="Succinate dehydrogenase/fumarate reductase flavoprotein, catalytic domain"/>
    <property type="match status" value="1"/>
</dbReference>
<comment type="function">
    <text evidence="12">Catalyzes the oxidation of L-aspartate to iminoaspartate.</text>
</comment>
<dbReference type="InterPro" id="IPR003953">
    <property type="entry name" value="FAD-dep_OxRdtase_2_FAD-bd"/>
</dbReference>
<dbReference type="RefSeq" id="WP_209457104.1">
    <property type="nucleotide sequence ID" value="NZ_BAAACS010000004.1"/>
</dbReference>
<dbReference type="SUPFAM" id="SSF51905">
    <property type="entry name" value="FAD/NAD(P)-binding domain"/>
    <property type="match status" value="1"/>
</dbReference>
<keyword evidence="9 12" id="KW-0560">Oxidoreductase</keyword>
<dbReference type="PANTHER" id="PTHR42716:SF2">
    <property type="entry name" value="L-ASPARTATE OXIDASE, CHLOROPLASTIC"/>
    <property type="match status" value="1"/>
</dbReference>
<comment type="catalytic activity">
    <reaction evidence="10">
        <text>L-aspartate + O2 = iminosuccinate + H2O2</text>
        <dbReference type="Rhea" id="RHEA:25876"/>
        <dbReference type="ChEBI" id="CHEBI:15379"/>
        <dbReference type="ChEBI" id="CHEBI:16240"/>
        <dbReference type="ChEBI" id="CHEBI:29991"/>
        <dbReference type="ChEBI" id="CHEBI:77875"/>
        <dbReference type="EC" id="1.4.3.16"/>
    </reaction>
    <physiologicalReaction direction="left-to-right" evidence="10">
        <dbReference type="Rhea" id="RHEA:25877"/>
    </physiologicalReaction>
</comment>
<evidence type="ECO:0000256" key="8">
    <source>
        <dbReference type="ARBA" id="ARBA00022827"/>
    </source>
</evidence>
<evidence type="ECO:0000256" key="10">
    <source>
        <dbReference type="ARBA" id="ARBA00048305"/>
    </source>
</evidence>
<comment type="pathway">
    <text evidence="2 12">Cofactor biosynthesis; NAD(+) biosynthesis; iminoaspartate from L-aspartate (oxidase route): step 1/1.</text>
</comment>
<evidence type="ECO:0000256" key="4">
    <source>
        <dbReference type="ARBA" id="ARBA00012173"/>
    </source>
</evidence>
<dbReference type="NCBIfam" id="NF005978">
    <property type="entry name" value="PRK08071.1"/>
    <property type="match status" value="1"/>
</dbReference>
<evidence type="ECO:0000259" key="14">
    <source>
        <dbReference type="Pfam" id="PF02910"/>
    </source>
</evidence>
<dbReference type="PRINTS" id="PR00368">
    <property type="entry name" value="FADPNR"/>
</dbReference>
<feature type="domain" description="FAD-dependent oxidoreductase 2 FAD-binding" evidence="13">
    <location>
        <begin position="6"/>
        <end position="370"/>
    </location>
</feature>
<feature type="domain" description="Fumarate reductase/succinate dehydrogenase flavoprotein-like C-terminal" evidence="14">
    <location>
        <begin position="427"/>
        <end position="498"/>
    </location>
</feature>
<dbReference type="EMBL" id="JAGGJX010000004">
    <property type="protein sequence ID" value="MBP1855694.1"/>
    <property type="molecule type" value="Genomic_DNA"/>
</dbReference>
<name>A0ABS4ECN4_9FIRM</name>
<evidence type="ECO:0000256" key="1">
    <source>
        <dbReference type="ARBA" id="ARBA00001974"/>
    </source>
</evidence>
<sequence length="503" mass="55438">MQKKRVLIIGSGIAGSMAANLLQRNFIVTILTKKTITDSNSMLAQGGIAVALDKNDSSRDHYEDSLSAGCFYNDSQALKQLVTKGPKVLQNLIDSGMDFDKCSDGAFSYGLEGAHKRPRILHIGGDKTGNKMTSFLHCNLRNVEIKENTAVVEILSKDNTCFGVKILNSKNEIELLYSDYVILATGGIGQMYPLTSNSKTITGDGIAIAYRAGCELKDMEFVQFHPTLLSIDHSCYGLISEAVRGEGATLVREDGSRVMKGKHEFEDLAPRDVVSREISSEIHSGEKVFLDISGIPNFKERFPAITENLKKHNIPFEETKRIPVHPGAHFFMGGIKTDLNGETSIKNLFAIGETACTGVHGANRLASNSLLEAIVFAEATSKTILDRINDIDTINPYCHQKINSSKAYNCRNGASTEKSVNLPNIIELQQRSWENIGITRSEENIASFLDWLSNYDFLSPISDKYLNKENFECQNLCLIAQLIAKAALKRKESIGAHYITKGI</sequence>
<dbReference type="PANTHER" id="PTHR42716">
    <property type="entry name" value="L-ASPARTATE OXIDASE"/>
    <property type="match status" value="1"/>
</dbReference>
<evidence type="ECO:0000313" key="15">
    <source>
        <dbReference type="EMBL" id="MBP1855694.1"/>
    </source>
</evidence>
<dbReference type="EC" id="1.4.3.16" evidence="4 11"/>
<dbReference type="Gene3D" id="1.20.58.100">
    <property type="entry name" value="Fumarate reductase/succinate dehydrogenase flavoprotein-like, C-terminal domain"/>
    <property type="match status" value="1"/>
</dbReference>
<dbReference type="NCBIfam" id="TIGR00551">
    <property type="entry name" value="nadB"/>
    <property type="match status" value="1"/>
</dbReference>
<reference evidence="15 16" key="1">
    <citation type="submission" date="2021-03" db="EMBL/GenBank/DDBJ databases">
        <title>Genomic Encyclopedia of Type Strains, Phase IV (KMG-IV): sequencing the most valuable type-strain genomes for metagenomic binning, comparative biology and taxonomic classification.</title>
        <authorList>
            <person name="Goeker M."/>
        </authorList>
    </citation>
    <scope>NUCLEOTIDE SEQUENCE [LARGE SCALE GENOMIC DNA]</scope>
    <source>
        <strain evidence="15 16">DSM 1289</strain>
    </source>
</reference>
<dbReference type="GO" id="GO:0008734">
    <property type="term" value="F:L-aspartate oxidase activity"/>
    <property type="evidence" value="ECO:0007669"/>
    <property type="project" value="UniProtKB-EC"/>
</dbReference>
<evidence type="ECO:0000256" key="5">
    <source>
        <dbReference type="ARBA" id="ARBA00021901"/>
    </source>
</evidence>
<dbReference type="InterPro" id="IPR036188">
    <property type="entry name" value="FAD/NAD-bd_sf"/>
</dbReference>
<evidence type="ECO:0000313" key="16">
    <source>
        <dbReference type="Proteomes" id="UP000767291"/>
    </source>
</evidence>
<evidence type="ECO:0000256" key="2">
    <source>
        <dbReference type="ARBA" id="ARBA00004950"/>
    </source>
</evidence>
<protein>
    <recommendedName>
        <fullName evidence="5 11">L-aspartate oxidase</fullName>
        <ecNumber evidence="4 11">1.4.3.16</ecNumber>
    </recommendedName>
</protein>
<evidence type="ECO:0000256" key="12">
    <source>
        <dbReference type="RuleBase" id="RU362049"/>
    </source>
</evidence>
<dbReference type="Pfam" id="PF00890">
    <property type="entry name" value="FAD_binding_2"/>
    <property type="match status" value="1"/>
</dbReference>
<keyword evidence="16" id="KW-1185">Reference proteome</keyword>
<dbReference type="InterPro" id="IPR015939">
    <property type="entry name" value="Fum_Rdtase/Succ_DH_flav-like_C"/>
</dbReference>
<dbReference type="InterPro" id="IPR037099">
    <property type="entry name" value="Fum_R/Succ_DH_flav-like_C_sf"/>
</dbReference>
<comment type="cofactor">
    <cofactor evidence="1 12">
        <name>FAD</name>
        <dbReference type="ChEBI" id="CHEBI:57692"/>
    </cofactor>
</comment>
<keyword evidence="8 12" id="KW-0274">FAD</keyword>
<comment type="caution">
    <text evidence="15">The sequence shown here is derived from an EMBL/GenBank/DDBJ whole genome shotgun (WGS) entry which is preliminary data.</text>
</comment>
<dbReference type="InterPro" id="IPR005288">
    <property type="entry name" value="NadB"/>
</dbReference>
<evidence type="ECO:0000256" key="11">
    <source>
        <dbReference type="NCBIfam" id="TIGR00551"/>
    </source>
</evidence>
<evidence type="ECO:0000256" key="6">
    <source>
        <dbReference type="ARBA" id="ARBA00022630"/>
    </source>
</evidence>
<accession>A0ABS4ECN4</accession>
<gene>
    <name evidence="15" type="ORF">J2Z43_002092</name>
</gene>
<organism evidence="15 16">
    <name type="scientific">Metaclostridioides mangenotii</name>
    <dbReference type="NCBI Taxonomy" id="1540"/>
    <lineage>
        <taxon>Bacteria</taxon>
        <taxon>Bacillati</taxon>
        <taxon>Bacillota</taxon>
        <taxon>Clostridia</taxon>
        <taxon>Peptostreptococcales</taxon>
        <taxon>Peptostreptococcaceae</taxon>
        <taxon>Metaclostridioides</taxon>
    </lineage>
</organism>
<evidence type="ECO:0000256" key="9">
    <source>
        <dbReference type="ARBA" id="ARBA00023002"/>
    </source>
</evidence>
<proteinExistence type="inferred from homology"/>
<dbReference type="Gene3D" id="3.90.700.10">
    <property type="entry name" value="Succinate dehydrogenase/fumarate reductase flavoprotein, catalytic domain"/>
    <property type="match status" value="1"/>
</dbReference>
<dbReference type="Pfam" id="PF02910">
    <property type="entry name" value="Succ_DH_flav_C"/>
    <property type="match status" value="1"/>
</dbReference>
<comment type="subcellular location">
    <subcellularLocation>
        <location evidence="12">Cytoplasm</location>
    </subcellularLocation>
</comment>
<dbReference type="Proteomes" id="UP000767291">
    <property type="component" value="Unassembled WGS sequence"/>
</dbReference>
<dbReference type="InterPro" id="IPR027477">
    <property type="entry name" value="Succ_DH/fumarate_Rdtase_cat_sf"/>
</dbReference>
<evidence type="ECO:0000256" key="3">
    <source>
        <dbReference type="ARBA" id="ARBA00008562"/>
    </source>
</evidence>
<evidence type="ECO:0000256" key="7">
    <source>
        <dbReference type="ARBA" id="ARBA00022642"/>
    </source>
</evidence>
<comment type="similarity">
    <text evidence="3 12">Belongs to the FAD-dependent oxidoreductase 2 family. NadB subfamily.</text>
</comment>
<keyword evidence="6 12" id="KW-0285">Flavoprotein</keyword>
<keyword evidence="7 12" id="KW-0662">Pyridine nucleotide biosynthesis</keyword>